<organism evidence="1 2">
    <name type="scientific">Methanoculleus thermophilus</name>
    <dbReference type="NCBI Taxonomy" id="2200"/>
    <lineage>
        <taxon>Archaea</taxon>
        <taxon>Methanobacteriati</taxon>
        <taxon>Methanobacteriota</taxon>
        <taxon>Stenosarchaea group</taxon>
        <taxon>Methanomicrobia</taxon>
        <taxon>Methanomicrobiales</taxon>
        <taxon>Methanomicrobiaceae</taxon>
        <taxon>Methanoculleus</taxon>
    </lineage>
</organism>
<keyword evidence="2" id="KW-1185">Reference proteome</keyword>
<gene>
    <name evidence="1" type="ORF">SAMN04488571_10296</name>
</gene>
<sequence>MPLRILSEQVRAVFPDRVRLPQTLNNGLTLQFLPGKKE</sequence>
<reference evidence="1 2" key="1">
    <citation type="submission" date="2016-10" db="EMBL/GenBank/DDBJ databases">
        <authorList>
            <person name="Varghese N."/>
            <person name="Submissions S."/>
        </authorList>
    </citation>
    <scope>NUCLEOTIDE SEQUENCE [LARGE SCALE GENOMIC DNA]</scope>
    <source>
        <strain evidence="1 2">DSM 2373</strain>
    </source>
</reference>
<evidence type="ECO:0000313" key="1">
    <source>
        <dbReference type="EMBL" id="SDJ95111.1"/>
    </source>
</evidence>
<dbReference type="STRING" id="2200.GCA_001571405_00562"/>
<protein>
    <submittedName>
        <fullName evidence="1">Uncharacterized protein</fullName>
    </submittedName>
</protein>
<accession>A0A1G8XX89</accession>
<proteinExistence type="predicted"/>
<evidence type="ECO:0000313" key="2">
    <source>
        <dbReference type="Proteomes" id="UP000326500"/>
    </source>
</evidence>
<dbReference type="EMBL" id="FNFT01000002">
    <property type="protein sequence ID" value="SDJ95111.1"/>
    <property type="molecule type" value="Genomic_DNA"/>
</dbReference>
<name>A0A1G8XX89_9EURY</name>
<dbReference type="AlphaFoldDB" id="A0A1G8XX89"/>
<dbReference type="Proteomes" id="UP000326500">
    <property type="component" value="Unassembled WGS sequence"/>
</dbReference>